<keyword evidence="2" id="KW-0812">Transmembrane</keyword>
<evidence type="ECO:0000313" key="4">
    <source>
        <dbReference type="Proteomes" id="UP000190750"/>
    </source>
</evidence>
<dbReference type="InterPro" id="IPR010998">
    <property type="entry name" value="Integrase_recombinase_N"/>
</dbReference>
<keyword evidence="4" id="KW-1185">Reference proteome</keyword>
<evidence type="ECO:0000256" key="1">
    <source>
        <dbReference type="ARBA" id="ARBA00023125"/>
    </source>
</evidence>
<gene>
    <name evidence="3" type="ORF">RF819_04165</name>
</gene>
<evidence type="ECO:0000313" key="3">
    <source>
        <dbReference type="EMBL" id="OOV06020.1"/>
    </source>
</evidence>
<dbReference type="Proteomes" id="UP000190750">
    <property type="component" value="Unassembled WGS sequence"/>
</dbReference>
<organism evidence="3 4">
    <name type="scientific">Rhodoferax fermentans</name>
    <dbReference type="NCBI Taxonomy" id="28066"/>
    <lineage>
        <taxon>Bacteria</taxon>
        <taxon>Pseudomonadati</taxon>
        <taxon>Pseudomonadota</taxon>
        <taxon>Betaproteobacteria</taxon>
        <taxon>Burkholderiales</taxon>
        <taxon>Comamonadaceae</taxon>
        <taxon>Rhodoferax</taxon>
    </lineage>
</organism>
<feature type="transmembrane region" description="Helical" evidence="2">
    <location>
        <begin position="42"/>
        <end position="60"/>
    </location>
</feature>
<keyword evidence="2" id="KW-1133">Transmembrane helix</keyword>
<reference evidence="3 4" key="1">
    <citation type="submission" date="2017-01" db="EMBL/GenBank/DDBJ databases">
        <title>Genome sequencing of Rhodoferax fermentans JCM 7819.</title>
        <authorList>
            <person name="Kim Y.J."/>
            <person name="Farh M.E.-A."/>
            <person name="Yang D.-C."/>
        </authorList>
    </citation>
    <scope>NUCLEOTIDE SEQUENCE [LARGE SCALE GENOMIC DNA]</scope>
    <source>
        <strain evidence="3 4">JCM 7819</strain>
    </source>
</reference>
<dbReference type="AlphaFoldDB" id="A0A1T1APH7"/>
<keyword evidence="1" id="KW-0238">DNA-binding</keyword>
<dbReference type="GO" id="GO:0003677">
    <property type="term" value="F:DNA binding"/>
    <property type="evidence" value="ECO:0007669"/>
    <property type="project" value="UniProtKB-KW"/>
</dbReference>
<comment type="caution">
    <text evidence="3">The sequence shown here is derived from an EMBL/GenBank/DDBJ whole genome shotgun (WGS) entry which is preliminary data.</text>
</comment>
<name>A0A1T1APH7_RHOFE</name>
<proteinExistence type="predicted"/>
<keyword evidence="2" id="KW-0472">Membrane</keyword>
<protein>
    <submittedName>
        <fullName evidence="3">Uncharacterized protein</fullName>
    </submittedName>
</protein>
<dbReference type="EMBL" id="MTJN01000002">
    <property type="protein sequence ID" value="OOV06020.1"/>
    <property type="molecule type" value="Genomic_DNA"/>
</dbReference>
<accession>A0A1T1APH7</accession>
<dbReference type="Gene3D" id="1.10.150.130">
    <property type="match status" value="1"/>
</dbReference>
<evidence type="ECO:0000256" key="2">
    <source>
        <dbReference type="SAM" id="Phobius"/>
    </source>
</evidence>
<sequence length="63" mass="7113">MVAVEVQQFSSMLTTQRNVSVATLNQALSTLLLWDRVLAVQLPWLPSPLIWAALGWFWLFPAS</sequence>